<dbReference type="InterPro" id="IPR037124">
    <property type="entry name" value="Chaperonin_GroES_sf"/>
</dbReference>
<evidence type="ECO:0000256" key="2">
    <source>
        <dbReference type="ARBA" id="ARBA00023186"/>
    </source>
</evidence>
<reference evidence="5" key="1">
    <citation type="journal article" date="2019" name="bioRxiv">
        <title>Genome diversification in globally distributed novel marine Proteobacteria is linked to environmental adaptation.</title>
        <authorList>
            <person name="Zhou Z."/>
            <person name="Tran P.Q."/>
            <person name="Kieft K."/>
            <person name="Anantharaman K."/>
        </authorList>
    </citation>
    <scope>NUCLEOTIDE SEQUENCE [LARGE SCALE GENOMIC DNA]</scope>
</reference>
<dbReference type="SUPFAM" id="SSF50129">
    <property type="entry name" value="GroES-like"/>
    <property type="match status" value="1"/>
</dbReference>
<dbReference type="GO" id="GO:0051087">
    <property type="term" value="F:protein-folding chaperone binding"/>
    <property type="evidence" value="ECO:0007669"/>
    <property type="project" value="TreeGrafter"/>
</dbReference>
<dbReference type="Proteomes" id="UP000589516">
    <property type="component" value="Unassembled WGS sequence"/>
</dbReference>
<evidence type="ECO:0000256" key="3">
    <source>
        <dbReference type="RuleBase" id="RU003479"/>
    </source>
</evidence>
<dbReference type="GO" id="GO:0051082">
    <property type="term" value="F:unfolded protein binding"/>
    <property type="evidence" value="ECO:0007669"/>
    <property type="project" value="TreeGrafter"/>
</dbReference>
<dbReference type="GO" id="GO:0046872">
    <property type="term" value="F:metal ion binding"/>
    <property type="evidence" value="ECO:0007669"/>
    <property type="project" value="TreeGrafter"/>
</dbReference>
<dbReference type="GO" id="GO:0044183">
    <property type="term" value="F:protein folding chaperone"/>
    <property type="evidence" value="ECO:0007669"/>
    <property type="project" value="InterPro"/>
</dbReference>
<proteinExistence type="inferred from homology"/>
<evidence type="ECO:0000256" key="1">
    <source>
        <dbReference type="ARBA" id="ARBA00006975"/>
    </source>
</evidence>
<evidence type="ECO:0000313" key="5">
    <source>
        <dbReference type="Proteomes" id="UP000589516"/>
    </source>
</evidence>
<evidence type="ECO:0000313" key="4">
    <source>
        <dbReference type="EMBL" id="HIG63490.1"/>
    </source>
</evidence>
<sequence length="92" mass="10077">MVKKMSVGIEPLGKMVLLELEEAAEKTDSGFLLPEAAREKMNVGLVAGVGPDAEHVKAGDRVVYKKYAGTEITWQDKDYLLLKSKDLQATVL</sequence>
<dbReference type="PANTHER" id="PTHR10772">
    <property type="entry name" value="10 KDA HEAT SHOCK PROTEIN"/>
    <property type="match status" value="1"/>
</dbReference>
<comment type="similarity">
    <text evidence="1 3">Belongs to the GroES chaperonin family.</text>
</comment>
<dbReference type="Gene3D" id="2.30.33.40">
    <property type="entry name" value="GroES chaperonin"/>
    <property type="match status" value="1"/>
</dbReference>
<keyword evidence="2 3" id="KW-0143">Chaperone</keyword>
<dbReference type="PANTHER" id="PTHR10772:SF63">
    <property type="entry name" value="20 KDA CHAPERONIN, CHLOROPLASTIC"/>
    <property type="match status" value="1"/>
</dbReference>
<dbReference type="AlphaFoldDB" id="A0A7C8DGF5"/>
<dbReference type="EMBL" id="DUAV01000022">
    <property type="protein sequence ID" value="HIG63490.1"/>
    <property type="molecule type" value="Genomic_DNA"/>
</dbReference>
<organism evidence="4 5">
    <name type="scientific">Marine Group III euryarchaeote</name>
    <dbReference type="NCBI Taxonomy" id="2173149"/>
    <lineage>
        <taxon>Archaea</taxon>
        <taxon>Methanobacteriati</taxon>
        <taxon>Thermoplasmatota</taxon>
        <taxon>Thermoplasmata</taxon>
        <taxon>Candidatus Thermoprofundales</taxon>
    </lineage>
</organism>
<dbReference type="CDD" id="cd00320">
    <property type="entry name" value="cpn10"/>
    <property type="match status" value="1"/>
</dbReference>
<dbReference type="InterPro" id="IPR011032">
    <property type="entry name" value="GroES-like_sf"/>
</dbReference>
<accession>A0A7C8DGF5</accession>
<gene>
    <name evidence="4" type="ORF">EYQ16_03100</name>
</gene>
<name>A0A7C8DGF5_9ARCH</name>
<dbReference type="InterPro" id="IPR020818">
    <property type="entry name" value="Chaperonin_GroES"/>
</dbReference>
<protein>
    <submittedName>
        <fullName evidence="4">Co-chaperone GroES</fullName>
    </submittedName>
</protein>
<dbReference type="GO" id="GO:0005524">
    <property type="term" value="F:ATP binding"/>
    <property type="evidence" value="ECO:0007669"/>
    <property type="project" value="InterPro"/>
</dbReference>
<comment type="caution">
    <text evidence="4">The sequence shown here is derived from an EMBL/GenBank/DDBJ whole genome shotgun (WGS) entry which is preliminary data.</text>
</comment>
<dbReference type="SMART" id="SM00883">
    <property type="entry name" value="Cpn10"/>
    <property type="match status" value="1"/>
</dbReference>
<dbReference type="PRINTS" id="PR00297">
    <property type="entry name" value="CHAPERONIN10"/>
</dbReference>
<dbReference type="Pfam" id="PF00166">
    <property type="entry name" value="Cpn10"/>
    <property type="match status" value="1"/>
</dbReference>